<sequence length="135" mass="14597">MGYHILAEAAMVLHFAFIAYIVGGGFLAWRRPRAVLPHLAAAAYGLGITVVGWSCPLTRIEDWARVQAGRQGLPDGFIAHYLTGVVYPADNAAHAQAAAAATVALSWAGAAWLAHRRANRSDLEERRRIRNPGQV</sequence>
<dbReference type="RefSeq" id="WP_133742707.1">
    <property type="nucleotide sequence ID" value="NZ_SNYN01000018.1"/>
</dbReference>
<keyword evidence="1" id="KW-0812">Transmembrane</keyword>
<keyword evidence="3" id="KW-1185">Reference proteome</keyword>
<accession>A0A4R6URY3</accession>
<dbReference type="EMBL" id="SNYN01000018">
    <property type="protein sequence ID" value="TDQ48529.1"/>
    <property type="molecule type" value="Genomic_DNA"/>
</dbReference>
<evidence type="ECO:0000256" key="1">
    <source>
        <dbReference type="SAM" id="Phobius"/>
    </source>
</evidence>
<proteinExistence type="predicted"/>
<dbReference type="Pfam" id="PF10861">
    <property type="entry name" value="DUF2784"/>
    <property type="match status" value="1"/>
</dbReference>
<feature type="transmembrane region" description="Helical" evidence="1">
    <location>
        <begin position="35"/>
        <end position="55"/>
    </location>
</feature>
<name>A0A4R6URY3_9ACTN</name>
<gene>
    <name evidence="2" type="ORF">EV190_11865</name>
</gene>
<organism evidence="2 3">
    <name type="scientific">Actinorugispora endophytica</name>
    <dbReference type="NCBI Taxonomy" id="1605990"/>
    <lineage>
        <taxon>Bacteria</taxon>
        <taxon>Bacillati</taxon>
        <taxon>Actinomycetota</taxon>
        <taxon>Actinomycetes</taxon>
        <taxon>Streptosporangiales</taxon>
        <taxon>Nocardiopsidaceae</taxon>
        <taxon>Actinorugispora</taxon>
    </lineage>
</organism>
<dbReference type="OrthoDB" id="370375at2"/>
<feature type="transmembrane region" description="Helical" evidence="1">
    <location>
        <begin position="12"/>
        <end position="29"/>
    </location>
</feature>
<dbReference type="AlphaFoldDB" id="A0A4R6URY3"/>
<dbReference type="Proteomes" id="UP000295281">
    <property type="component" value="Unassembled WGS sequence"/>
</dbReference>
<protein>
    <submittedName>
        <fullName evidence="2">Uncharacterized protein DUF2784</fullName>
    </submittedName>
</protein>
<evidence type="ECO:0000313" key="2">
    <source>
        <dbReference type="EMBL" id="TDQ48529.1"/>
    </source>
</evidence>
<keyword evidence="1" id="KW-1133">Transmembrane helix</keyword>
<dbReference type="InterPro" id="IPR021218">
    <property type="entry name" value="DUF2784"/>
</dbReference>
<reference evidence="2 3" key="1">
    <citation type="submission" date="2019-03" db="EMBL/GenBank/DDBJ databases">
        <title>Genomic Encyclopedia of Type Strains, Phase IV (KMG-IV): sequencing the most valuable type-strain genomes for metagenomic binning, comparative biology and taxonomic classification.</title>
        <authorList>
            <person name="Goeker M."/>
        </authorList>
    </citation>
    <scope>NUCLEOTIDE SEQUENCE [LARGE SCALE GENOMIC DNA]</scope>
    <source>
        <strain evidence="2 3">DSM 46770</strain>
    </source>
</reference>
<evidence type="ECO:0000313" key="3">
    <source>
        <dbReference type="Proteomes" id="UP000295281"/>
    </source>
</evidence>
<keyword evidence="1" id="KW-0472">Membrane</keyword>
<comment type="caution">
    <text evidence="2">The sequence shown here is derived from an EMBL/GenBank/DDBJ whole genome shotgun (WGS) entry which is preliminary data.</text>
</comment>